<organism evidence="1 2">
    <name type="scientific">Fusarium decemcellulare</name>
    <dbReference type="NCBI Taxonomy" id="57161"/>
    <lineage>
        <taxon>Eukaryota</taxon>
        <taxon>Fungi</taxon>
        <taxon>Dikarya</taxon>
        <taxon>Ascomycota</taxon>
        <taxon>Pezizomycotina</taxon>
        <taxon>Sordariomycetes</taxon>
        <taxon>Hypocreomycetidae</taxon>
        <taxon>Hypocreales</taxon>
        <taxon>Nectriaceae</taxon>
        <taxon>Fusarium</taxon>
        <taxon>Fusarium decemcellulare species complex</taxon>
    </lineage>
</organism>
<sequence>MSSKGNKETSRFITPSLFNIPTSPGPATQLNVTPIPLSFDKPFQRGRSQTIPSAVPSRLWSEQSVPSAQPLPQLNKTYPGINQSSTSAVYYQLPIRQPQQPAGLPVDQVTAQQAQSATHPFTQQQPGPAESTPLATQLLNHHHHRQASMPGSSSLSGLLPVDYGNYLENHSSASQGLGGLATPSTKPRPNVQFGLSPLPVSRHPTSQLQPSPAMFLRHVRAEVVNKPSFMNYREPTVTVEVDSEGDQKMEG</sequence>
<evidence type="ECO:0000313" key="2">
    <source>
        <dbReference type="Proteomes" id="UP001148629"/>
    </source>
</evidence>
<gene>
    <name evidence="1" type="ORF">NM208_g9434</name>
</gene>
<accession>A0ACC1S242</accession>
<keyword evidence="2" id="KW-1185">Reference proteome</keyword>
<dbReference type="Proteomes" id="UP001148629">
    <property type="component" value="Unassembled WGS sequence"/>
</dbReference>
<protein>
    <submittedName>
        <fullName evidence="1">Uncharacterized protein</fullName>
    </submittedName>
</protein>
<evidence type="ECO:0000313" key="1">
    <source>
        <dbReference type="EMBL" id="KAJ3530183.1"/>
    </source>
</evidence>
<name>A0ACC1S242_9HYPO</name>
<dbReference type="EMBL" id="JANRMS010001200">
    <property type="protein sequence ID" value="KAJ3530183.1"/>
    <property type="molecule type" value="Genomic_DNA"/>
</dbReference>
<reference evidence="1" key="1">
    <citation type="submission" date="2022-08" db="EMBL/GenBank/DDBJ databases">
        <title>Genome Sequence of Fusarium decemcellulare.</title>
        <authorList>
            <person name="Buettner E."/>
        </authorList>
    </citation>
    <scope>NUCLEOTIDE SEQUENCE</scope>
    <source>
        <strain evidence="1">Babe19</strain>
    </source>
</reference>
<comment type="caution">
    <text evidence="1">The sequence shown here is derived from an EMBL/GenBank/DDBJ whole genome shotgun (WGS) entry which is preliminary data.</text>
</comment>
<proteinExistence type="predicted"/>